<dbReference type="InterPro" id="IPR001828">
    <property type="entry name" value="ANF_lig-bd_rcpt"/>
</dbReference>
<dbReference type="SUPFAM" id="SSF53822">
    <property type="entry name" value="Periplasmic binding protein-like I"/>
    <property type="match status" value="1"/>
</dbReference>
<protein>
    <submittedName>
        <fullName evidence="8">Extracellular calcium-sensing receptor-like</fullName>
    </submittedName>
</protein>
<dbReference type="EMBL" id="QNUK01000521">
    <property type="protein sequence ID" value="KAF5892170.1"/>
    <property type="molecule type" value="Genomic_DNA"/>
</dbReference>
<dbReference type="AlphaFoldDB" id="A0A8J4XBG6"/>
<keyword evidence="2" id="KW-0812">Transmembrane</keyword>
<dbReference type="GO" id="GO:0004930">
    <property type="term" value="F:G protein-coupled receptor activity"/>
    <property type="evidence" value="ECO:0007669"/>
    <property type="project" value="InterPro"/>
</dbReference>
<evidence type="ECO:0000256" key="5">
    <source>
        <dbReference type="ARBA" id="ARBA00023170"/>
    </source>
</evidence>
<dbReference type="Proteomes" id="UP000727407">
    <property type="component" value="Unassembled WGS sequence"/>
</dbReference>
<keyword evidence="3" id="KW-1133">Transmembrane helix</keyword>
<feature type="domain" description="Receptor ligand binding region" evidence="7">
    <location>
        <begin position="3"/>
        <end position="89"/>
    </location>
</feature>
<dbReference type="GO" id="GO:0005886">
    <property type="term" value="C:plasma membrane"/>
    <property type="evidence" value="ECO:0007669"/>
    <property type="project" value="TreeGrafter"/>
</dbReference>
<evidence type="ECO:0000256" key="4">
    <source>
        <dbReference type="ARBA" id="ARBA00023136"/>
    </source>
</evidence>
<evidence type="ECO:0000256" key="2">
    <source>
        <dbReference type="ARBA" id="ARBA00022692"/>
    </source>
</evidence>
<dbReference type="InterPro" id="IPR000337">
    <property type="entry name" value="GPCR_3"/>
</dbReference>
<sequence length="89" mass="9632">SAQSLIFAIEEINKNTSLLPEMSLGYRIYDTCGSEAFGIRMAMPLMNENITALDEPCTKRAQVQAIIGEAFSSVSMAIAKSIGSFNIPL</sequence>
<reference evidence="8" key="1">
    <citation type="submission" date="2020-07" db="EMBL/GenBank/DDBJ databases">
        <title>Clarias magur genome sequencing, assembly and annotation.</title>
        <authorList>
            <person name="Kushwaha B."/>
            <person name="Kumar R."/>
            <person name="Das P."/>
            <person name="Joshi C.G."/>
            <person name="Kumar D."/>
            <person name="Nagpure N.S."/>
            <person name="Pandey M."/>
            <person name="Agarwal S."/>
            <person name="Srivastava S."/>
            <person name="Singh M."/>
            <person name="Sahoo L."/>
            <person name="Jayasankar P."/>
            <person name="Meher P.K."/>
            <person name="Koringa P.G."/>
            <person name="Iquebal M.A."/>
            <person name="Das S.P."/>
            <person name="Bit A."/>
            <person name="Patnaik S."/>
            <person name="Patel N."/>
            <person name="Shah T.M."/>
            <person name="Hinsu A."/>
            <person name="Jena J.K."/>
        </authorList>
    </citation>
    <scope>NUCLEOTIDE SEQUENCE</scope>
    <source>
        <strain evidence="8">CIFAMagur01</strain>
        <tissue evidence="8">Testis</tissue>
    </source>
</reference>
<dbReference type="OrthoDB" id="5984008at2759"/>
<dbReference type="InterPro" id="IPR000068">
    <property type="entry name" value="GPCR_3_Ca_sens_rcpt-rel"/>
</dbReference>
<comment type="caution">
    <text evidence="8">The sequence shown here is derived from an EMBL/GenBank/DDBJ whole genome shotgun (WGS) entry which is preliminary data.</text>
</comment>
<keyword evidence="4" id="KW-0472">Membrane</keyword>
<name>A0A8J4XBG6_CLAMG</name>
<feature type="non-terminal residue" evidence="8">
    <location>
        <position position="89"/>
    </location>
</feature>
<dbReference type="Pfam" id="PF01094">
    <property type="entry name" value="ANF_receptor"/>
    <property type="match status" value="1"/>
</dbReference>
<gene>
    <name evidence="8" type="ORF">DAT39_018116</name>
</gene>
<proteinExistence type="predicted"/>
<dbReference type="PANTHER" id="PTHR24061">
    <property type="entry name" value="CALCIUM-SENSING RECEPTOR-RELATED"/>
    <property type="match status" value="1"/>
</dbReference>
<dbReference type="PANTHER" id="PTHR24061:SF528">
    <property type="entry name" value="C-FAMILY ODORANT RECEPTOR OLFCD2-RELATED"/>
    <property type="match status" value="1"/>
</dbReference>
<organism evidence="8 9">
    <name type="scientific">Clarias magur</name>
    <name type="common">Asian catfish</name>
    <name type="synonym">Macropteronotus magur</name>
    <dbReference type="NCBI Taxonomy" id="1594786"/>
    <lineage>
        <taxon>Eukaryota</taxon>
        <taxon>Metazoa</taxon>
        <taxon>Chordata</taxon>
        <taxon>Craniata</taxon>
        <taxon>Vertebrata</taxon>
        <taxon>Euteleostomi</taxon>
        <taxon>Actinopterygii</taxon>
        <taxon>Neopterygii</taxon>
        <taxon>Teleostei</taxon>
        <taxon>Ostariophysi</taxon>
        <taxon>Siluriformes</taxon>
        <taxon>Clariidae</taxon>
        <taxon>Clarias</taxon>
    </lineage>
</organism>
<keyword evidence="6" id="KW-0325">Glycoprotein</keyword>
<evidence type="ECO:0000313" key="8">
    <source>
        <dbReference type="EMBL" id="KAF5892170.1"/>
    </source>
</evidence>
<keyword evidence="5 8" id="KW-0675">Receptor</keyword>
<dbReference type="Gene3D" id="3.40.50.2300">
    <property type="match status" value="1"/>
</dbReference>
<comment type="subcellular location">
    <subcellularLocation>
        <location evidence="1">Membrane</location>
        <topology evidence="1">Multi-pass membrane protein</topology>
    </subcellularLocation>
</comment>
<accession>A0A8J4XBG6</accession>
<evidence type="ECO:0000259" key="7">
    <source>
        <dbReference type="Pfam" id="PF01094"/>
    </source>
</evidence>
<evidence type="ECO:0000256" key="1">
    <source>
        <dbReference type="ARBA" id="ARBA00004141"/>
    </source>
</evidence>
<feature type="non-terminal residue" evidence="8">
    <location>
        <position position="1"/>
    </location>
</feature>
<keyword evidence="9" id="KW-1185">Reference proteome</keyword>
<dbReference type="PRINTS" id="PR00248">
    <property type="entry name" value="GPCRMGR"/>
</dbReference>
<evidence type="ECO:0000256" key="3">
    <source>
        <dbReference type="ARBA" id="ARBA00022989"/>
    </source>
</evidence>
<evidence type="ECO:0000256" key="6">
    <source>
        <dbReference type="ARBA" id="ARBA00023180"/>
    </source>
</evidence>
<evidence type="ECO:0000313" key="9">
    <source>
        <dbReference type="Proteomes" id="UP000727407"/>
    </source>
</evidence>
<dbReference type="InterPro" id="IPR028082">
    <property type="entry name" value="Peripla_BP_I"/>
</dbReference>